<evidence type="ECO:0000256" key="5">
    <source>
        <dbReference type="ARBA" id="ARBA00022614"/>
    </source>
</evidence>
<evidence type="ECO:0000256" key="1">
    <source>
        <dbReference type="ARBA" id="ARBA00004236"/>
    </source>
</evidence>
<dbReference type="InterPro" id="IPR000719">
    <property type="entry name" value="Prot_kinase_dom"/>
</dbReference>
<comment type="caution">
    <text evidence="19">The sequence shown here is derived from an EMBL/GenBank/DDBJ whole genome shotgun (WGS) entry which is preliminary data.</text>
</comment>
<keyword evidence="14 17" id="KW-0472">Membrane</keyword>
<feature type="transmembrane region" description="Helical" evidence="17">
    <location>
        <begin position="571"/>
        <end position="592"/>
    </location>
</feature>
<protein>
    <recommendedName>
        <fullName evidence="18">Protein kinase domain-containing protein</fullName>
    </recommendedName>
</protein>
<name>A0ABD1YH66_9MARC</name>
<evidence type="ECO:0000256" key="16">
    <source>
        <dbReference type="PROSITE-ProRule" id="PRU10141"/>
    </source>
</evidence>
<evidence type="ECO:0000256" key="6">
    <source>
        <dbReference type="ARBA" id="ARBA00022679"/>
    </source>
</evidence>
<organism evidence="19 20">
    <name type="scientific">Riccia fluitans</name>
    <dbReference type="NCBI Taxonomy" id="41844"/>
    <lineage>
        <taxon>Eukaryota</taxon>
        <taxon>Viridiplantae</taxon>
        <taxon>Streptophyta</taxon>
        <taxon>Embryophyta</taxon>
        <taxon>Marchantiophyta</taxon>
        <taxon>Marchantiopsida</taxon>
        <taxon>Marchantiidae</taxon>
        <taxon>Marchantiales</taxon>
        <taxon>Ricciaceae</taxon>
        <taxon>Riccia</taxon>
    </lineage>
</organism>
<gene>
    <name evidence="19" type="ORF">R1flu_014686</name>
</gene>
<dbReference type="CDD" id="cd14066">
    <property type="entry name" value="STKc_IRAK"/>
    <property type="match status" value="1"/>
</dbReference>
<keyword evidence="6" id="KW-0808">Transferase</keyword>
<dbReference type="GO" id="GO:0005524">
    <property type="term" value="F:ATP binding"/>
    <property type="evidence" value="ECO:0007669"/>
    <property type="project" value="UniProtKB-UniRule"/>
</dbReference>
<dbReference type="GO" id="GO:0005886">
    <property type="term" value="C:plasma membrane"/>
    <property type="evidence" value="ECO:0007669"/>
    <property type="project" value="UniProtKB-SubCell"/>
</dbReference>
<evidence type="ECO:0000256" key="2">
    <source>
        <dbReference type="ARBA" id="ARBA00008684"/>
    </source>
</evidence>
<dbReference type="PROSITE" id="PS50011">
    <property type="entry name" value="PROTEIN_KINASE_DOM"/>
    <property type="match status" value="1"/>
</dbReference>
<evidence type="ECO:0000256" key="4">
    <source>
        <dbReference type="ARBA" id="ARBA00022527"/>
    </source>
</evidence>
<dbReference type="SUPFAM" id="SSF52058">
    <property type="entry name" value="L domain-like"/>
    <property type="match status" value="1"/>
</dbReference>
<keyword evidence="15" id="KW-0325">Glycoprotein</keyword>
<keyword evidence="12 16" id="KW-0067">ATP-binding</keyword>
<evidence type="ECO:0000256" key="14">
    <source>
        <dbReference type="ARBA" id="ARBA00023136"/>
    </source>
</evidence>
<evidence type="ECO:0000256" key="12">
    <source>
        <dbReference type="ARBA" id="ARBA00022840"/>
    </source>
</evidence>
<dbReference type="Pfam" id="PF08263">
    <property type="entry name" value="LRRNT_2"/>
    <property type="match status" value="1"/>
</dbReference>
<evidence type="ECO:0000313" key="19">
    <source>
        <dbReference type="EMBL" id="KAL2630000.1"/>
    </source>
</evidence>
<dbReference type="Proteomes" id="UP001605036">
    <property type="component" value="Unassembled WGS sequence"/>
</dbReference>
<keyword evidence="7 17" id="KW-0812">Transmembrane</keyword>
<dbReference type="InterPro" id="IPR013210">
    <property type="entry name" value="LRR_N_plant-typ"/>
</dbReference>
<sequence>MDVGMLLLSPGPNHWPAPRRLENWEGRVGGVLRMAVPGKLTKQKEIVHGLWTAVFILSYSRFVASQGLKTAPAEKEALLAFRRALHDQDQLLSTWVQITDPCSDGWTGVFCVQEDTPTDADTNFLHVTEVRLINLIHGGELVPELGNLTALKYFDALGNSLTGTIPPELGKLTNLFSLTLSGNKITGKMPEELGNLVNLNRLQLDENQISGPVPSSFSKMVKLQHMHLNNNSLEGSIPPEIGVLPVLVHILLDNNKLTGSLPTEIANISELVILQLDNNNFEGGIPLEYGNMVKLRKLSCRNCGLSGNLTNLNRLLHLAVVDLSFNNFDGNIPVFATSNISSVDLSWNRLTGSIPEELQSATTLQLLKVSNNRLDGVIPKFVDVDYKSNIKVLDFQNNSFSFVSLPMVSTAVNELNFELRLYGNVEICQGLDAIVETSVICRPTMRETLGQSGTGAKPQGKPLLVKYRLKSPGFLFFTTAIYNYFIDYTATGLSIATKQVNILSWKWQPGPRLEMELMISPTQGEFNKSETARIEALFARWKVKNNTFYGPYELLGFSMWDRGTGLSRVEIAGIVIGSTAFVGLIVLGLLLLRTLKKRWRMSPAEKRRQRLMSKTPARSMIKITGVEAYTYKDMEKATDGFSEANQVGRGGYGKVFRGRLEDGLVVAIKVAEEAALQRNTEFYNEIELLSRCHHLNLVSLIGYCNDDEEQMLVYEFMEGGTLHDNLSPKNPQPLSFEQRLSIAIGSARGILYLHTEANPPVYHRDIKTANILLDDKKVAKVADFGLSRLAPVPDLEGIVMTHVSTVVKGTPGYLDPEYFLTHQLTNKSDVYSFGVVLMELFTGRPPIFEGKHIMREMMQASSTGELQKLIDPRMGQYSWEVAEPFAKLALSCVVSEPELRPPMKEVCSVLEGLMSIMSGGKGKSTSVPSLDLSSRDFLKSKEFSYEALKSGSAQNSPLQNPTGQFATVSLSGGHSVALGAEGVSRFVAIKQLRSFFSTRRVKVLSIEVSMKCARHQIQQLVTTMNSNYHEQGLFVKNRIQDLGSVLFYVKDIDHITGLVMIISCTT</sequence>
<dbReference type="PROSITE" id="PS00107">
    <property type="entry name" value="PROTEIN_KINASE_ATP"/>
    <property type="match status" value="1"/>
</dbReference>
<feature type="binding site" evidence="16">
    <location>
        <position position="669"/>
    </location>
    <ligand>
        <name>ATP</name>
        <dbReference type="ChEBI" id="CHEBI:30616"/>
    </ligand>
</feature>
<evidence type="ECO:0000256" key="9">
    <source>
        <dbReference type="ARBA" id="ARBA00022737"/>
    </source>
</evidence>
<keyword evidence="8" id="KW-0732">Signal</keyword>
<dbReference type="Gene3D" id="1.10.510.10">
    <property type="entry name" value="Transferase(Phosphotransferase) domain 1"/>
    <property type="match status" value="1"/>
</dbReference>
<dbReference type="Gene3D" id="3.30.200.20">
    <property type="entry name" value="Phosphorylase Kinase, domain 1"/>
    <property type="match status" value="1"/>
</dbReference>
<dbReference type="InterPro" id="IPR017441">
    <property type="entry name" value="Protein_kinase_ATP_BS"/>
</dbReference>
<evidence type="ECO:0000256" key="10">
    <source>
        <dbReference type="ARBA" id="ARBA00022741"/>
    </source>
</evidence>
<dbReference type="PANTHER" id="PTHR45974">
    <property type="entry name" value="RECEPTOR-LIKE PROTEIN 55"/>
    <property type="match status" value="1"/>
</dbReference>
<evidence type="ECO:0000313" key="20">
    <source>
        <dbReference type="Proteomes" id="UP001605036"/>
    </source>
</evidence>
<keyword evidence="5" id="KW-0433">Leucine-rich repeat</keyword>
<evidence type="ECO:0000256" key="8">
    <source>
        <dbReference type="ARBA" id="ARBA00022729"/>
    </source>
</evidence>
<dbReference type="InterPro" id="IPR011009">
    <property type="entry name" value="Kinase-like_dom_sf"/>
</dbReference>
<evidence type="ECO:0000259" key="18">
    <source>
        <dbReference type="PROSITE" id="PS50011"/>
    </source>
</evidence>
<accession>A0ABD1YH66</accession>
<dbReference type="Gene3D" id="3.80.10.10">
    <property type="entry name" value="Ribonuclease Inhibitor"/>
    <property type="match status" value="3"/>
</dbReference>
<dbReference type="PANTHER" id="PTHR45974:SF134">
    <property type="entry name" value="OS01G0960400 PROTEIN"/>
    <property type="match status" value="1"/>
</dbReference>
<feature type="domain" description="Protein kinase" evidence="18">
    <location>
        <begin position="641"/>
        <end position="914"/>
    </location>
</feature>
<evidence type="ECO:0000256" key="13">
    <source>
        <dbReference type="ARBA" id="ARBA00022989"/>
    </source>
</evidence>
<dbReference type="FunFam" id="3.80.10.10:FF:000041">
    <property type="entry name" value="LRR receptor-like serine/threonine-protein kinase ERECTA"/>
    <property type="match status" value="1"/>
</dbReference>
<evidence type="ECO:0000256" key="3">
    <source>
        <dbReference type="ARBA" id="ARBA00022475"/>
    </source>
</evidence>
<evidence type="ECO:0000256" key="17">
    <source>
        <dbReference type="SAM" id="Phobius"/>
    </source>
</evidence>
<dbReference type="InterPro" id="IPR032675">
    <property type="entry name" value="LRR_dom_sf"/>
</dbReference>
<keyword evidence="11" id="KW-0418">Kinase</keyword>
<dbReference type="PROSITE" id="PS00108">
    <property type="entry name" value="PROTEIN_KINASE_ST"/>
    <property type="match status" value="1"/>
</dbReference>
<dbReference type="InterPro" id="IPR001245">
    <property type="entry name" value="Ser-Thr/Tyr_kinase_cat_dom"/>
</dbReference>
<comment type="similarity">
    <text evidence="2">Belongs to the protein kinase superfamily. Ser/Thr protein kinase family.</text>
</comment>
<dbReference type="EMBL" id="JBHFFA010000004">
    <property type="protein sequence ID" value="KAL2630000.1"/>
    <property type="molecule type" value="Genomic_DNA"/>
</dbReference>
<keyword evidence="9" id="KW-0677">Repeat</keyword>
<evidence type="ECO:0000256" key="11">
    <source>
        <dbReference type="ARBA" id="ARBA00022777"/>
    </source>
</evidence>
<dbReference type="InterPro" id="IPR008271">
    <property type="entry name" value="Ser/Thr_kinase_AS"/>
</dbReference>
<keyword evidence="4" id="KW-0723">Serine/threonine-protein kinase</keyword>
<keyword evidence="20" id="KW-1185">Reference proteome</keyword>
<dbReference type="FunFam" id="3.80.10.10:FF:000383">
    <property type="entry name" value="Leucine-rich repeat receptor protein kinase EMS1"/>
    <property type="match status" value="1"/>
</dbReference>
<keyword evidence="10 16" id="KW-0547">Nucleotide-binding</keyword>
<dbReference type="SMART" id="SM00220">
    <property type="entry name" value="S_TKc"/>
    <property type="match status" value="1"/>
</dbReference>
<keyword evidence="3" id="KW-1003">Cell membrane</keyword>
<dbReference type="Pfam" id="PF00560">
    <property type="entry name" value="LRR_1"/>
    <property type="match status" value="4"/>
</dbReference>
<reference evidence="19 20" key="1">
    <citation type="submission" date="2024-09" db="EMBL/GenBank/DDBJ databases">
        <title>Chromosome-scale assembly of Riccia fluitans.</title>
        <authorList>
            <person name="Paukszto L."/>
            <person name="Sawicki J."/>
            <person name="Karawczyk K."/>
            <person name="Piernik-Szablinska J."/>
            <person name="Szczecinska M."/>
            <person name="Mazdziarz M."/>
        </authorList>
    </citation>
    <scope>NUCLEOTIDE SEQUENCE [LARGE SCALE GENOMIC DNA]</scope>
    <source>
        <strain evidence="19">Rf_01</strain>
        <tissue evidence="19">Aerial parts of the thallus</tissue>
    </source>
</reference>
<dbReference type="FunFam" id="3.30.200.20:FF:000162">
    <property type="entry name" value="Adenine nucleotide alpha hydrolase-like domain kinase"/>
    <property type="match status" value="1"/>
</dbReference>
<keyword evidence="13 17" id="KW-1133">Transmembrane helix</keyword>
<dbReference type="AlphaFoldDB" id="A0ABD1YH66"/>
<comment type="subcellular location">
    <subcellularLocation>
        <location evidence="1">Cell membrane</location>
    </subcellularLocation>
</comment>
<dbReference type="GO" id="GO:0004674">
    <property type="term" value="F:protein serine/threonine kinase activity"/>
    <property type="evidence" value="ECO:0007669"/>
    <property type="project" value="UniProtKB-KW"/>
</dbReference>
<evidence type="ECO:0000256" key="7">
    <source>
        <dbReference type="ARBA" id="ARBA00022692"/>
    </source>
</evidence>
<dbReference type="InterPro" id="IPR001611">
    <property type="entry name" value="Leu-rich_rpt"/>
</dbReference>
<dbReference type="Pfam" id="PF07714">
    <property type="entry name" value="PK_Tyr_Ser-Thr"/>
    <property type="match status" value="1"/>
</dbReference>
<dbReference type="SUPFAM" id="SSF56112">
    <property type="entry name" value="Protein kinase-like (PK-like)"/>
    <property type="match status" value="1"/>
</dbReference>
<proteinExistence type="inferred from homology"/>
<evidence type="ECO:0000256" key="15">
    <source>
        <dbReference type="ARBA" id="ARBA00023180"/>
    </source>
</evidence>